<evidence type="ECO:0000313" key="2">
    <source>
        <dbReference type="EMBL" id="KNC78576.1"/>
    </source>
</evidence>
<dbReference type="Gene3D" id="6.10.250.440">
    <property type="match status" value="1"/>
</dbReference>
<organism evidence="2 3">
    <name type="scientific">Sphaeroforma arctica JP610</name>
    <dbReference type="NCBI Taxonomy" id="667725"/>
    <lineage>
        <taxon>Eukaryota</taxon>
        <taxon>Ichthyosporea</taxon>
        <taxon>Ichthyophonida</taxon>
        <taxon>Sphaeroforma</taxon>
    </lineage>
</organism>
<gene>
    <name evidence="2" type="ORF">SARC_09004</name>
</gene>
<feature type="region of interest" description="Disordered" evidence="1">
    <location>
        <begin position="73"/>
        <end position="102"/>
    </location>
</feature>
<dbReference type="STRING" id="667725.A0A0L0FQ01"/>
<dbReference type="GO" id="GO:0007034">
    <property type="term" value="P:vacuolar transport"/>
    <property type="evidence" value="ECO:0007669"/>
    <property type="project" value="InterPro"/>
</dbReference>
<accession>A0A0L0FQ01</accession>
<dbReference type="RefSeq" id="XP_014152478.1">
    <property type="nucleotide sequence ID" value="XM_014297003.1"/>
</dbReference>
<reference evidence="2 3" key="1">
    <citation type="submission" date="2011-02" db="EMBL/GenBank/DDBJ databases">
        <title>The Genome Sequence of Sphaeroforma arctica JP610.</title>
        <authorList>
            <consortium name="The Broad Institute Genome Sequencing Platform"/>
            <person name="Russ C."/>
            <person name="Cuomo C."/>
            <person name="Young S.K."/>
            <person name="Zeng Q."/>
            <person name="Gargeya S."/>
            <person name="Alvarado L."/>
            <person name="Berlin A."/>
            <person name="Chapman S.B."/>
            <person name="Chen Z."/>
            <person name="Freedman E."/>
            <person name="Gellesch M."/>
            <person name="Goldberg J."/>
            <person name="Griggs A."/>
            <person name="Gujja S."/>
            <person name="Heilman E."/>
            <person name="Heiman D."/>
            <person name="Howarth C."/>
            <person name="Mehta T."/>
            <person name="Neiman D."/>
            <person name="Pearson M."/>
            <person name="Roberts A."/>
            <person name="Saif S."/>
            <person name="Shea T."/>
            <person name="Shenoy N."/>
            <person name="Sisk P."/>
            <person name="Stolte C."/>
            <person name="Sykes S."/>
            <person name="White J."/>
            <person name="Yandava C."/>
            <person name="Burger G."/>
            <person name="Gray M.W."/>
            <person name="Holland P.W.H."/>
            <person name="King N."/>
            <person name="Lang F.B.F."/>
            <person name="Roger A.J."/>
            <person name="Ruiz-Trillo I."/>
            <person name="Haas B."/>
            <person name="Nusbaum C."/>
            <person name="Birren B."/>
        </authorList>
    </citation>
    <scope>NUCLEOTIDE SEQUENCE [LARGE SCALE GENOMIC DNA]</scope>
    <source>
        <strain evidence="2 3">JP610</strain>
    </source>
</reference>
<dbReference type="eggNOG" id="KOG3232">
    <property type="taxonomic scope" value="Eukaryota"/>
</dbReference>
<sequence>MDKAMKSMDLAKITQLMEQFERNFEDLDVQTATMEGSMQGSVSSSMPESQVDTLMQRVADEHGLEMEQQLGAAPNAAVSVAQPTKEQEEDLSERLKKLREMS</sequence>
<feature type="compositionally biased region" description="Basic and acidic residues" evidence="1">
    <location>
        <begin position="92"/>
        <end position="102"/>
    </location>
</feature>
<dbReference type="InterPro" id="IPR005024">
    <property type="entry name" value="Snf7_fam"/>
</dbReference>
<evidence type="ECO:0000256" key="1">
    <source>
        <dbReference type="SAM" id="MobiDB-lite"/>
    </source>
</evidence>
<dbReference type="GeneID" id="25909508"/>
<protein>
    <submittedName>
        <fullName evidence="2">Uncharacterized protein</fullName>
    </submittedName>
</protein>
<name>A0A0L0FQ01_9EUKA</name>
<dbReference type="PANTHER" id="PTHR10476">
    <property type="entry name" value="CHARGED MULTIVESICULAR BODY PROTEIN"/>
    <property type="match status" value="1"/>
</dbReference>
<dbReference type="EMBL" id="KQ242465">
    <property type="protein sequence ID" value="KNC78576.1"/>
    <property type="molecule type" value="Genomic_DNA"/>
</dbReference>
<dbReference type="AlphaFoldDB" id="A0A0L0FQ01"/>
<proteinExistence type="predicted"/>
<evidence type="ECO:0000313" key="3">
    <source>
        <dbReference type="Proteomes" id="UP000054560"/>
    </source>
</evidence>
<dbReference type="OrthoDB" id="10266568at2759"/>
<dbReference type="Proteomes" id="UP000054560">
    <property type="component" value="Unassembled WGS sequence"/>
</dbReference>
<keyword evidence="3" id="KW-1185">Reference proteome</keyword>